<dbReference type="PANTHER" id="PTHR43346">
    <property type="entry name" value="LIGAND BINDING DOMAIN PROTEIN, PUTATIVE (AFU_ORTHOLOGUE AFUA_6G14370)-RELATED"/>
    <property type="match status" value="1"/>
</dbReference>
<feature type="domain" description="Cupin type-2" evidence="3">
    <location>
        <begin position="59"/>
        <end position="118"/>
    </location>
</feature>
<accession>A0A915YLW8</accession>
<dbReference type="InterPro" id="IPR014710">
    <property type="entry name" value="RmlC-like_jellyroll"/>
</dbReference>
<gene>
    <name evidence="4" type="ORF">AsAng_0061300</name>
</gene>
<dbReference type="Gene3D" id="2.60.120.10">
    <property type="entry name" value="Jelly Rolls"/>
    <property type="match status" value="1"/>
</dbReference>
<dbReference type="Pfam" id="PF07883">
    <property type="entry name" value="Cupin_2"/>
    <property type="match status" value="1"/>
</dbReference>
<keyword evidence="2" id="KW-0732">Signal</keyword>
<dbReference type="EMBL" id="AP026867">
    <property type="protein sequence ID" value="BDS15346.1"/>
    <property type="molecule type" value="Genomic_DNA"/>
</dbReference>
<dbReference type="InterPro" id="IPR011051">
    <property type="entry name" value="RmlC_Cupin_sf"/>
</dbReference>
<feature type="chain" id="PRO_5036719291" evidence="2">
    <location>
        <begin position="19"/>
        <end position="167"/>
    </location>
</feature>
<dbReference type="PANTHER" id="PTHR43346:SF1">
    <property type="entry name" value="QUERCETIN 2,3-DIOXYGENASE-RELATED"/>
    <property type="match status" value="1"/>
</dbReference>
<feature type="region of interest" description="Disordered" evidence="1">
    <location>
        <begin position="127"/>
        <end position="167"/>
    </location>
</feature>
<dbReference type="InterPro" id="IPR052538">
    <property type="entry name" value="Flavonoid_dioxygenase-like"/>
</dbReference>
<evidence type="ECO:0000256" key="2">
    <source>
        <dbReference type="SAM" id="SignalP"/>
    </source>
</evidence>
<dbReference type="InterPro" id="IPR013096">
    <property type="entry name" value="Cupin_2"/>
</dbReference>
<dbReference type="Proteomes" id="UP001060919">
    <property type="component" value="Chromosome"/>
</dbReference>
<feature type="signal peptide" evidence="2">
    <location>
        <begin position="1"/>
        <end position="18"/>
    </location>
</feature>
<proteinExistence type="predicted"/>
<dbReference type="SUPFAM" id="SSF51182">
    <property type="entry name" value="RmlC-like cupins"/>
    <property type="match status" value="1"/>
</dbReference>
<organism evidence="4 5">
    <name type="scientific">Aureispira anguillae</name>
    <dbReference type="NCBI Taxonomy" id="2864201"/>
    <lineage>
        <taxon>Bacteria</taxon>
        <taxon>Pseudomonadati</taxon>
        <taxon>Bacteroidota</taxon>
        <taxon>Saprospiria</taxon>
        <taxon>Saprospirales</taxon>
        <taxon>Saprospiraceae</taxon>
        <taxon>Aureispira</taxon>
    </lineage>
</organism>
<sequence length="167" mass="19023">MRTLFIFVFLLIATHSFGQILTQNANKMSPKEDYKNVKVIPIHSDDNTSVFMIFVKQAVRKHVHQYHTEVVTVLEGSGKMYLGGDYFEVKKGDHIVIPPNTAHAVITTSAKPLKVLSVQSPQFVGQDRIFIEEETPETTDEKTDKKDKNTKPKKKDNDIPEFEGEFD</sequence>
<protein>
    <submittedName>
        <fullName evidence="4">Cupin domain-containing protein</fullName>
    </submittedName>
</protein>
<evidence type="ECO:0000256" key="1">
    <source>
        <dbReference type="SAM" id="MobiDB-lite"/>
    </source>
</evidence>
<reference evidence="4" key="1">
    <citation type="submission" date="2022-09" db="EMBL/GenBank/DDBJ databases">
        <title>Aureispira anguillicida sp. nov., isolated from Leptocephalus of Japanese eel Anguilla japonica.</title>
        <authorList>
            <person name="Yuasa K."/>
            <person name="Mekata T."/>
            <person name="Ikunari K."/>
        </authorList>
    </citation>
    <scope>NUCLEOTIDE SEQUENCE</scope>
    <source>
        <strain evidence="4">EL160426</strain>
    </source>
</reference>
<feature type="compositionally biased region" description="Basic and acidic residues" evidence="1">
    <location>
        <begin position="139"/>
        <end position="158"/>
    </location>
</feature>
<name>A0A915YLW8_9BACT</name>
<evidence type="ECO:0000313" key="4">
    <source>
        <dbReference type="EMBL" id="BDS15346.1"/>
    </source>
</evidence>
<dbReference type="AlphaFoldDB" id="A0A915YLW8"/>
<evidence type="ECO:0000313" key="5">
    <source>
        <dbReference type="Proteomes" id="UP001060919"/>
    </source>
</evidence>
<dbReference type="RefSeq" id="WP_264790507.1">
    <property type="nucleotide sequence ID" value="NZ_AP026867.1"/>
</dbReference>
<dbReference type="KEGG" id="aup:AsAng_0061300"/>
<keyword evidence="5" id="KW-1185">Reference proteome</keyword>
<evidence type="ECO:0000259" key="3">
    <source>
        <dbReference type="Pfam" id="PF07883"/>
    </source>
</evidence>